<evidence type="ECO:0000313" key="8">
    <source>
        <dbReference type="Proteomes" id="UP000317863"/>
    </source>
</evidence>
<keyword evidence="8" id="KW-1185">Reference proteome</keyword>
<evidence type="ECO:0000256" key="1">
    <source>
        <dbReference type="ARBA" id="ARBA00004651"/>
    </source>
</evidence>
<evidence type="ECO:0000256" key="4">
    <source>
        <dbReference type="ARBA" id="ARBA00022989"/>
    </source>
</evidence>
<evidence type="ECO:0000256" key="2">
    <source>
        <dbReference type="ARBA" id="ARBA00022475"/>
    </source>
</evidence>
<dbReference type="EMBL" id="SGJB01000001">
    <property type="protein sequence ID" value="TQQ85862.1"/>
    <property type="molecule type" value="Genomic_DNA"/>
</dbReference>
<dbReference type="RefSeq" id="WP_142535089.1">
    <property type="nucleotide sequence ID" value="NZ_SGJB01000001.1"/>
</dbReference>
<evidence type="ECO:0000256" key="6">
    <source>
        <dbReference type="SAM" id="Phobius"/>
    </source>
</evidence>
<comment type="caution">
    <text evidence="7">The sequence shown here is derived from an EMBL/GenBank/DDBJ whole genome shotgun (WGS) entry which is preliminary data.</text>
</comment>
<evidence type="ECO:0000313" key="7">
    <source>
        <dbReference type="EMBL" id="TQQ85862.1"/>
    </source>
</evidence>
<dbReference type="NCBIfam" id="TIGR00765">
    <property type="entry name" value="yihY_not_rbn"/>
    <property type="match status" value="1"/>
</dbReference>
<feature type="transmembrane region" description="Helical" evidence="6">
    <location>
        <begin position="26"/>
        <end position="48"/>
    </location>
</feature>
<dbReference type="PANTHER" id="PTHR30213">
    <property type="entry name" value="INNER MEMBRANE PROTEIN YHJD"/>
    <property type="match status" value="1"/>
</dbReference>
<dbReference type="InterPro" id="IPR017039">
    <property type="entry name" value="Virul_fac_BrkB"/>
</dbReference>
<evidence type="ECO:0000256" key="3">
    <source>
        <dbReference type="ARBA" id="ARBA00022692"/>
    </source>
</evidence>
<comment type="subcellular location">
    <subcellularLocation>
        <location evidence="1">Cell membrane</location>
        <topology evidence="1">Multi-pass membrane protein</topology>
    </subcellularLocation>
</comment>
<keyword evidence="2" id="KW-1003">Cell membrane</keyword>
<dbReference type="Proteomes" id="UP000317863">
    <property type="component" value="Unassembled WGS sequence"/>
</dbReference>
<sequence>MIDRKKMNYIFGKLNYSELSSKSAEVAFFLTLSIFPFLMFTVSAVAYIPALKIESYVGMIERVIPGRATDFIVLIVKSAVTNRDTRYLFLSFAITMWSFSRAVKALIKGMNRAFLSPETRSFIKVMFISFVFTLILVILIFSSMILLVYGEKLGHLVFDFLHIDRIFIKVWDITRYVVGTVSTGLVFCLLYKYTPNIKLKITEVIPGAVFATLGWFTMSFIYSFYTNNYSNYEVIYGSFEEVIVLLTWIYLSSWVIVIGYEINSRIYKRRRRREGHRFNIHAGTYIDNAQIQNSEKRY</sequence>
<dbReference type="OrthoDB" id="9775903at2"/>
<dbReference type="Pfam" id="PF03631">
    <property type="entry name" value="Virul_fac_BrkB"/>
    <property type="match status" value="1"/>
</dbReference>
<evidence type="ECO:0000256" key="5">
    <source>
        <dbReference type="ARBA" id="ARBA00023136"/>
    </source>
</evidence>
<reference evidence="7 8" key="1">
    <citation type="submission" date="2019-02" db="EMBL/GenBank/DDBJ databases">
        <title>Peptostreptococcaceae bacterium ZHW00191 nov., a new bacterium isolated from the human gut.</title>
        <authorList>
            <person name="Zhou H.-W."/>
            <person name="Chen X.-J."/>
        </authorList>
    </citation>
    <scope>NUCLEOTIDE SEQUENCE [LARGE SCALE GENOMIC DNA]</scope>
    <source>
        <strain evidence="7 8">ZHW00191</strain>
    </source>
</reference>
<feature type="transmembrane region" description="Helical" evidence="6">
    <location>
        <begin position="204"/>
        <end position="225"/>
    </location>
</feature>
<dbReference type="PANTHER" id="PTHR30213:SF0">
    <property type="entry name" value="UPF0761 MEMBRANE PROTEIN YIHY"/>
    <property type="match status" value="1"/>
</dbReference>
<feature type="transmembrane region" description="Helical" evidence="6">
    <location>
        <begin position="127"/>
        <end position="149"/>
    </location>
</feature>
<gene>
    <name evidence="7" type="ORF">EXD82_01215</name>
</gene>
<feature type="transmembrane region" description="Helical" evidence="6">
    <location>
        <begin position="245"/>
        <end position="263"/>
    </location>
</feature>
<keyword evidence="4 6" id="KW-1133">Transmembrane helix</keyword>
<feature type="transmembrane region" description="Helical" evidence="6">
    <location>
        <begin position="173"/>
        <end position="192"/>
    </location>
</feature>
<accession>A0A544QYT9</accession>
<keyword evidence="3 6" id="KW-0812">Transmembrane</keyword>
<name>A0A544QYT9_9FIRM</name>
<dbReference type="GO" id="GO:0005886">
    <property type="term" value="C:plasma membrane"/>
    <property type="evidence" value="ECO:0007669"/>
    <property type="project" value="UniProtKB-SubCell"/>
</dbReference>
<organism evidence="7 8">
    <name type="scientific">Peptacetobacter hominis</name>
    <dbReference type="NCBI Taxonomy" id="2743610"/>
    <lineage>
        <taxon>Bacteria</taxon>
        <taxon>Bacillati</taxon>
        <taxon>Bacillota</taxon>
        <taxon>Clostridia</taxon>
        <taxon>Peptostreptococcales</taxon>
        <taxon>Peptostreptococcaceae</taxon>
        <taxon>Peptacetobacter</taxon>
    </lineage>
</organism>
<keyword evidence="5 6" id="KW-0472">Membrane</keyword>
<protein>
    <submittedName>
        <fullName evidence="7">YihY/virulence factor BrkB family protein</fullName>
    </submittedName>
</protein>
<dbReference type="AlphaFoldDB" id="A0A544QYT9"/>
<dbReference type="PIRSF" id="PIRSF035875">
    <property type="entry name" value="RNase_BN"/>
    <property type="match status" value="1"/>
</dbReference>
<feature type="transmembrane region" description="Helical" evidence="6">
    <location>
        <begin position="87"/>
        <end position="107"/>
    </location>
</feature>
<proteinExistence type="predicted"/>